<evidence type="ECO:0000313" key="7">
    <source>
        <dbReference type="Proteomes" id="UP000238823"/>
    </source>
</evidence>
<evidence type="ECO:0000256" key="4">
    <source>
        <dbReference type="ARBA" id="ARBA00023136"/>
    </source>
</evidence>
<reference evidence="6 7" key="1">
    <citation type="submission" date="2018-03" db="EMBL/GenBank/DDBJ databases">
        <title>Draft Genome Sequences of the Obligatory Marine Myxobacteria Enhygromyxa salina SWB007.</title>
        <authorList>
            <person name="Poehlein A."/>
            <person name="Moghaddam J.A."/>
            <person name="Harms H."/>
            <person name="Alanjari M."/>
            <person name="Koenig G.M."/>
            <person name="Daniel R."/>
            <person name="Schaeberle T.F."/>
        </authorList>
    </citation>
    <scope>NUCLEOTIDE SEQUENCE [LARGE SCALE GENOMIC DNA]</scope>
    <source>
        <strain evidence="6 7">SWB007</strain>
    </source>
</reference>
<feature type="transmembrane region" description="Helical" evidence="5">
    <location>
        <begin position="105"/>
        <end position="126"/>
    </location>
</feature>
<accession>A0A2S9YTR6</accession>
<dbReference type="RefSeq" id="WP_106088783.1">
    <property type="nucleotide sequence ID" value="NZ_PVNL01000041.1"/>
</dbReference>
<dbReference type="InterPro" id="IPR021147">
    <property type="entry name" value="DUF697"/>
</dbReference>
<dbReference type="Pfam" id="PF05128">
    <property type="entry name" value="DUF697"/>
    <property type="match status" value="1"/>
</dbReference>
<keyword evidence="4 5" id="KW-0472">Membrane</keyword>
<dbReference type="Proteomes" id="UP000238823">
    <property type="component" value="Unassembled WGS sequence"/>
</dbReference>
<feature type="transmembrane region" description="Helical" evidence="5">
    <location>
        <begin position="32"/>
        <end position="56"/>
    </location>
</feature>
<evidence type="ECO:0000256" key="5">
    <source>
        <dbReference type="SAM" id="Phobius"/>
    </source>
</evidence>
<gene>
    <name evidence="6" type="ORF">ENSA7_17550</name>
</gene>
<keyword evidence="3 5" id="KW-1133">Transmembrane helix</keyword>
<evidence type="ECO:0008006" key="8">
    <source>
        <dbReference type="Google" id="ProtNLM"/>
    </source>
</evidence>
<dbReference type="EMBL" id="PVNL01000041">
    <property type="protein sequence ID" value="PRQ08470.1"/>
    <property type="molecule type" value="Genomic_DNA"/>
</dbReference>
<organism evidence="6 7">
    <name type="scientific">Enhygromyxa salina</name>
    <dbReference type="NCBI Taxonomy" id="215803"/>
    <lineage>
        <taxon>Bacteria</taxon>
        <taxon>Pseudomonadati</taxon>
        <taxon>Myxococcota</taxon>
        <taxon>Polyangia</taxon>
        <taxon>Nannocystales</taxon>
        <taxon>Nannocystaceae</taxon>
        <taxon>Enhygromyxa</taxon>
    </lineage>
</organism>
<name>A0A2S9YTR6_9BACT</name>
<feature type="transmembrane region" description="Helical" evidence="5">
    <location>
        <begin position="77"/>
        <end position="99"/>
    </location>
</feature>
<dbReference type="AlphaFoldDB" id="A0A2S9YTR6"/>
<comment type="subcellular location">
    <subcellularLocation>
        <location evidence="1">Membrane</location>
        <topology evidence="1">Multi-pass membrane protein</topology>
    </subcellularLocation>
</comment>
<evidence type="ECO:0000256" key="1">
    <source>
        <dbReference type="ARBA" id="ARBA00004141"/>
    </source>
</evidence>
<comment type="caution">
    <text evidence="6">The sequence shown here is derived from an EMBL/GenBank/DDBJ whole genome shotgun (WGS) entry which is preliminary data.</text>
</comment>
<evidence type="ECO:0000256" key="3">
    <source>
        <dbReference type="ARBA" id="ARBA00022989"/>
    </source>
</evidence>
<evidence type="ECO:0000313" key="6">
    <source>
        <dbReference type="EMBL" id="PRQ08470.1"/>
    </source>
</evidence>
<proteinExistence type="predicted"/>
<dbReference type="GO" id="GO:0016020">
    <property type="term" value="C:membrane"/>
    <property type="evidence" value="ECO:0007669"/>
    <property type="project" value="UniProtKB-SubCell"/>
</dbReference>
<keyword evidence="2 5" id="KW-0812">Transmembrane</keyword>
<dbReference type="OrthoDB" id="980719at2"/>
<protein>
    <recommendedName>
        <fullName evidence="8">GTPase domain-containing protein</fullName>
    </recommendedName>
</protein>
<evidence type="ECO:0000256" key="2">
    <source>
        <dbReference type="ARBA" id="ARBA00022692"/>
    </source>
</evidence>
<sequence length="176" mass="18634">MITDSNSAPTSQVTVDPAARLDLANLSVQRNVYWAMGAGVLPLPLFDLVAITGVQLKMLRELSKIYDVAFKEGVAKKAVTSLLVGIGGVGIGGVIGLSMFKFVPFVGPALGVVSVPVVSGMLTHAVGRTFVMHFEAGGTLLDFDAKKMRAYFKEEYGNAKDVVENMQKPKGATQSA</sequence>